<dbReference type="GO" id="GO:0043025">
    <property type="term" value="C:neuronal cell body"/>
    <property type="evidence" value="ECO:0007669"/>
    <property type="project" value="TreeGrafter"/>
</dbReference>
<dbReference type="OrthoDB" id="6366728at2759"/>
<keyword evidence="10" id="KW-1185">Reference proteome</keyword>
<reference evidence="9 10" key="1">
    <citation type="submission" date="2020-08" db="EMBL/GenBank/DDBJ databases">
        <title>Aphidius gifuensis genome sequencing and assembly.</title>
        <authorList>
            <person name="Du Z."/>
        </authorList>
    </citation>
    <scope>NUCLEOTIDE SEQUENCE [LARGE SCALE GENOMIC DNA]</scope>
    <source>
        <strain evidence="9">YNYX2018</strain>
        <tissue evidence="9">Adults</tissue>
    </source>
</reference>
<evidence type="ECO:0000256" key="7">
    <source>
        <dbReference type="ARBA" id="ARBA00023224"/>
    </source>
</evidence>
<dbReference type="GO" id="GO:0030425">
    <property type="term" value="C:dendrite"/>
    <property type="evidence" value="ECO:0007669"/>
    <property type="project" value="TreeGrafter"/>
</dbReference>
<keyword evidence="2 8" id="KW-1003">Cell membrane</keyword>
<dbReference type="PANTHER" id="PTHR21143">
    <property type="entry name" value="INVERTEBRATE GUSTATORY RECEPTOR"/>
    <property type="match status" value="1"/>
</dbReference>
<comment type="function">
    <text evidence="8">Gustatory receptor which mediates acceptance or avoidance behavior, depending on its substrates.</text>
</comment>
<evidence type="ECO:0000256" key="8">
    <source>
        <dbReference type="RuleBase" id="RU363108"/>
    </source>
</evidence>
<dbReference type="Proteomes" id="UP000639338">
    <property type="component" value="Unassembled WGS sequence"/>
</dbReference>
<evidence type="ECO:0000256" key="2">
    <source>
        <dbReference type="ARBA" id="ARBA00022475"/>
    </source>
</evidence>
<organism evidence="9 10">
    <name type="scientific">Aphidius gifuensis</name>
    <name type="common">Parasitoid wasp</name>
    <dbReference type="NCBI Taxonomy" id="684658"/>
    <lineage>
        <taxon>Eukaryota</taxon>
        <taxon>Metazoa</taxon>
        <taxon>Ecdysozoa</taxon>
        <taxon>Arthropoda</taxon>
        <taxon>Hexapoda</taxon>
        <taxon>Insecta</taxon>
        <taxon>Pterygota</taxon>
        <taxon>Neoptera</taxon>
        <taxon>Endopterygota</taxon>
        <taxon>Hymenoptera</taxon>
        <taxon>Apocrita</taxon>
        <taxon>Ichneumonoidea</taxon>
        <taxon>Braconidae</taxon>
        <taxon>Aphidiinae</taxon>
        <taxon>Aphidius</taxon>
    </lineage>
</organism>
<evidence type="ECO:0000313" key="9">
    <source>
        <dbReference type="EMBL" id="KAF7994582.1"/>
    </source>
</evidence>
<keyword evidence="3 8" id="KW-0812">Transmembrane</keyword>
<comment type="similarity">
    <text evidence="8">Belongs to the insect chemoreceptor superfamily. Gustatory receptor (GR) family.</text>
</comment>
<evidence type="ECO:0000256" key="3">
    <source>
        <dbReference type="ARBA" id="ARBA00022692"/>
    </source>
</evidence>
<evidence type="ECO:0000256" key="1">
    <source>
        <dbReference type="ARBA" id="ARBA00004651"/>
    </source>
</evidence>
<name>A0A834XZQ5_APHGI</name>
<keyword evidence="7 8" id="KW-0807">Transducer</keyword>
<dbReference type="Pfam" id="PF08395">
    <property type="entry name" value="7tm_7"/>
    <property type="match status" value="1"/>
</dbReference>
<evidence type="ECO:0000256" key="6">
    <source>
        <dbReference type="ARBA" id="ARBA00023170"/>
    </source>
</evidence>
<comment type="subcellular location">
    <subcellularLocation>
        <location evidence="1 8">Cell membrane</location>
        <topology evidence="1 8">Multi-pass membrane protein</topology>
    </subcellularLocation>
</comment>
<dbReference type="GO" id="GO:0008049">
    <property type="term" value="P:male courtship behavior"/>
    <property type="evidence" value="ECO:0007669"/>
    <property type="project" value="TreeGrafter"/>
</dbReference>
<keyword evidence="5 8" id="KW-0472">Membrane</keyword>
<dbReference type="GO" id="GO:0030424">
    <property type="term" value="C:axon"/>
    <property type="evidence" value="ECO:0007669"/>
    <property type="project" value="TreeGrafter"/>
</dbReference>
<accession>A0A834XZQ5</accession>
<evidence type="ECO:0000256" key="4">
    <source>
        <dbReference type="ARBA" id="ARBA00022989"/>
    </source>
</evidence>
<feature type="transmembrane region" description="Helical" evidence="8">
    <location>
        <begin position="264"/>
        <end position="285"/>
    </location>
</feature>
<evidence type="ECO:0000256" key="5">
    <source>
        <dbReference type="ARBA" id="ARBA00023136"/>
    </source>
</evidence>
<dbReference type="InterPro" id="IPR013604">
    <property type="entry name" value="7TM_chemorcpt"/>
</dbReference>
<evidence type="ECO:0000313" key="10">
    <source>
        <dbReference type="Proteomes" id="UP000639338"/>
    </source>
</evidence>
<proteinExistence type="inferred from homology"/>
<sequence length="364" mass="41476">MFHDVESLIWGAKLFGSIPYKISDHKIKLTKLRISYCVFMSAVMIATVGFAVYFDSNDLDDIKSILLMKTRSGLSCTCFLIDSIITIYLNNHLISALDHIHVYDLFAKFKYNKYYSNENLCQIITIIMSACWAGVGYAVYKIDSSYPLFNCFAYIFVYGGTSVQILKFAAIILLLYQRFNHLSDLVLPQLSKRIKVKIINQISYDLRLDDIWWLHYNLSSAAEEINRVYSVQLLIWIFSFSLNGLSRIYTLITPEDDSVFSKLRDILCATGCFINLLIITVFCHVTSKKANRVRENVFAPYSVVAKNSHLIQEHSPAIVYFCVKKLSFTAASGFIHVHLPLLLSIAGAMTTYLVIIYKSPSKLA</sequence>
<comment type="caution">
    <text evidence="9">The sequence shown here is derived from an EMBL/GenBank/DDBJ whole genome shotgun (WGS) entry which is preliminary data.</text>
</comment>
<dbReference type="GO" id="GO:0050909">
    <property type="term" value="P:sensory perception of taste"/>
    <property type="evidence" value="ECO:0007669"/>
    <property type="project" value="InterPro"/>
</dbReference>
<gene>
    <name evidence="9" type="ORF">HCN44_004054</name>
</gene>
<feature type="transmembrane region" description="Helical" evidence="8">
    <location>
        <begin position="152"/>
        <end position="176"/>
    </location>
</feature>
<dbReference type="GO" id="GO:0007165">
    <property type="term" value="P:signal transduction"/>
    <property type="evidence" value="ECO:0007669"/>
    <property type="project" value="UniProtKB-KW"/>
</dbReference>
<dbReference type="EMBL" id="JACMRX010000002">
    <property type="protein sequence ID" value="KAF7994582.1"/>
    <property type="molecule type" value="Genomic_DNA"/>
</dbReference>
<feature type="transmembrane region" description="Helical" evidence="8">
    <location>
        <begin position="34"/>
        <end position="52"/>
    </location>
</feature>
<feature type="transmembrane region" description="Helical" evidence="8">
    <location>
        <begin position="233"/>
        <end position="252"/>
    </location>
</feature>
<comment type="caution">
    <text evidence="8">Lacks conserved residue(s) required for the propagation of feature annotation.</text>
</comment>
<feature type="transmembrane region" description="Helical" evidence="8">
    <location>
        <begin position="120"/>
        <end position="140"/>
    </location>
</feature>
<dbReference type="AlphaFoldDB" id="A0A834XZQ5"/>
<dbReference type="GO" id="GO:0007635">
    <property type="term" value="P:chemosensory behavior"/>
    <property type="evidence" value="ECO:0007669"/>
    <property type="project" value="TreeGrafter"/>
</dbReference>
<dbReference type="GO" id="GO:0005886">
    <property type="term" value="C:plasma membrane"/>
    <property type="evidence" value="ECO:0007669"/>
    <property type="project" value="UniProtKB-SubCell"/>
</dbReference>
<keyword evidence="6 8" id="KW-0675">Receptor</keyword>
<keyword evidence="4 8" id="KW-1133">Transmembrane helix</keyword>
<protein>
    <recommendedName>
        <fullName evidence="8">Gustatory receptor</fullName>
    </recommendedName>
</protein>
<feature type="transmembrane region" description="Helical" evidence="8">
    <location>
        <begin position="334"/>
        <end position="357"/>
    </location>
</feature>
<dbReference type="PANTHER" id="PTHR21143:SF133">
    <property type="entry name" value="GUSTATORY AND PHEROMONE RECEPTOR 32A-RELATED"/>
    <property type="match status" value="1"/>
</dbReference>